<protein>
    <submittedName>
        <fullName evidence="1">IS transposase</fullName>
    </submittedName>
</protein>
<accession>M3EKW6</accession>
<dbReference type="AlphaFoldDB" id="M3EKW6"/>
<proteinExistence type="predicted"/>
<evidence type="ECO:0000313" key="2">
    <source>
        <dbReference type="Proteomes" id="UP000030760"/>
    </source>
</evidence>
<organism evidence="1 2">
    <name type="scientific">Streptomyces bottropensis ATCC 25435</name>
    <dbReference type="NCBI Taxonomy" id="1054862"/>
    <lineage>
        <taxon>Bacteria</taxon>
        <taxon>Bacillati</taxon>
        <taxon>Actinomycetota</taxon>
        <taxon>Actinomycetes</taxon>
        <taxon>Kitasatosporales</taxon>
        <taxon>Streptomycetaceae</taxon>
        <taxon>Streptomyces</taxon>
    </lineage>
</organism>
<dbReference type="Proteomes" id="UP000030760">
    <property type="component" value="Unassembled WGS sequence"/>
</dbReference>
<reference evidence="2" key="1">
    <citation type="journal article" date="2013" name="Genome Announc.">
        <title>Draft Genome Sequence of Streptomyces bottropensis ATCC 25435, a Bottromycin-Producing Actinomycete.</title>
        <authorList>
            <person name="Zhang H."/>
            <person name="Zhou W."/>
            <person name="Zhuang Y."/>
            <person name="Liang X."/>
            <person name="Liu T."/>
        </authorList>
    </citation>
    <scope>NUCLEOTIDE SEQUENCE [LARGE SCALE GENOMIC DNA]</scope>
    <source>
        <strain evidence="2">ATCC 25435</strain>
    </source>
</reference>
<sequence length="64" mass="7208">MSTSRRERCTATGSANLLVRYRNQGRAEGDRPVTFPRRVARLLLTHPEQLWTKDTDLLGLLAAA</sequence>
<name>M3EKW6_9ACTN</name>
<evidence type="ECO:0000313" key="1">
    <source>
        <dbReference type="EMBL" id="EMF57061.1"/>
    </source>
</evidence>
<gene>
    <name evidence="1" type="ORF">SBD_1597</name>
</gene>
<dbReference type="EMBL" id="KB405058">
    <property type="protein sequence ID" value="EMF57061.1"/>
    <property type="molecule type" value="Genomic_DNA"/>
</dbReference>